<gene>
    <name evidence="10" type="primary">moaB</name>
    <name evidence="10" type="ORF">EAO28_06025</name>
</gene>
<dbReference type="InterPro" id="IPR013484">
    <property type="entry name" value="MoaB_proteobac"/>
</dbReference>
<dbReference type="InterPro" id="IPR001453">
    <property type="entry name" value="MoaB/Mog_dom"/>
</dbReference>
<dbReference type="PIRSF" id="PIRSF006443">
    <property type="entry name" value="MoaB"/>
    <property type="match status" value="1"/>
</dbReference>
<comment type="caution">
    <text evidence="10">The sequence shown here is derived from an EMBL/GenBank/DDBJ whole genome shotgun (WGS) entry which is preliminary data.</text>
</comment>
<dbReference type="CDD" id="cd00886">
    <property type="entry name" value="MogA_MoaB"/>
    <property type="match status" value="1"/>
</dbReference>
<dbReference type="GO" id="GO:0006777">
    <property type="term" value="P:Mo-molybdopterin cofactor biosynthetic process"/>
    <property type="evidence" value="ECO:0007669"/>
    <property type="project" value="UniProtKB-UniRule"/>
</dbReference>
<accession>A0A3P2EH33</accession>
<keyword evidence="4" id="KW-0547">Nucleotide-binding</keyword>
<dbReference type="UniPathway" id="UPA00344"/>
<dbReference type="InterPro" id="IPR008284">
    <property type="entry name" value="MoCF_biosynth_CS"/>
</dbReference>
<evidence type="ECO:0000313" key="10">
    <source>
        <dbReference type="EMBL" id="RRE43305.1"/>
    </source>
</evidence>
<reference evidence="10 11" key="1">
    <citation type="journal article" date="2019" name="Antimicrob. Agents Chemother.">
        <title>Applying Rapid Whole Genome Sequencing to Predict Phenotypic Antimicrobial Susceptibility Testing Results Among Carbapenem-Resistant Klebsiella pneumoniae Clinical Isolates.</title>
        <authorList>
            <person name="Tamma P.D."/>
            <person name="Fan Y."/>
            <person name="Bergman Y."/>
            <person name="Pertea G."/>
            <person name="Kazmi A."/>
            <person name="Lewis S."/>
            <person name="Carroll K.C."/>
            <person name="Schatz M.C."/>
            <person name="Timp W."/>
            <person name="Simner P.J."/>
        </authorList>
    </citation>
    <scope>NUCLEOTIDE SEQUENCE [LARGE SCALE GENOMIC DNA]</scope>
    <source>
        <strain evidence="10 11">KLPN_33</strain>
    </source>
</reference>
<keyword evidence="6 8" id="KW-0501">Molybdenum cofactor biosynthesis</keyword>
<organism evidence="10 11">
    <name type="scientific">Klebsiella pneumoniae</name>
    <dbReference type="NCBI Taxonomy" id="573"/>
    <lineage>
        <taxon>Bacteria</taxon>
        <taxon>Pseudomonadati</taxon>
        <taxon>Pseudomonadota</taxon>
        <taxon>Gammaproteobacteria</taxon>
        <taxon>Enterobacterales</taxon>
        <taxon>Enterobacteriaceae</taxon>
        <taxon>Klebsiella/Raoultella group</taxon>
        <taxon>Klebsiella</taxon>
        <taxon>Klebsiella pneumoniae complex</taxon>
    </lineage>
</organism>
<dbReference type="GO" id="GO:0005829">
    <property type="term" value="C:cytosol"/>
    <property type="evidence" value="ECO:0007669"/>
    <property type="project" value="TreeGrafter"/>
</dbReference>
<dbReference type="InterPro" id="IPR012245">
    <property type="entry name" value="MoaB"/>
</dbReference>
<evidence type="ECO:0000256" key="8">
    <source>
        <dbReference type="PIRNR" id="PIRNR006443"/>
    </source>
</evidence>
<proteinExistence type="inferred from homology"/>
<protein>
    <recommendedName>
        <fullName evidence="3 8">Molybdenum cofactor biosynthesis protein B</fullName>
    </recommendedName>
</protein>
<dbReference type="Proteomes" id="UP000272440">
    <property type="component" value="Unassembled WGS sequence"/>
</dbReference>
<evidence type="ECO:0000256" key="6">
    <source>
        <dbReference type="ARBA" id="ARBA00023150"/>
    </source>
</evidence>
<comment type="pathway">
    <text evidence="1 8">Cofactor biosynthesis; molybdopterin biosynthesis.</text>
</comment>
<dbReference type="InterPro" id="IPR036425">
    <property type="entry name" value="MoaB/Mog-like_dom_sf"/>
</dbReference>
<dbReference type="NCBIfam" id="TIGR02667">
    <property type="entry name" value="moaB_proteo"/>
    <property type="match status" value="1"/>
</dbReference>
<dbReference type="Pfam" id="PF00994">
    <property type="entry name" value="MoCF_biosynth"/>
    <property type="match status" value="1"/>
</dbReference>
<dbReference type="Gene3D" id="3.40.980.10">
    <property type="entry name" value="MoaB/Mog-like domain"/>
    <property type="match status" value="1"/>
</dbReference>
<evidence type="ECO:0000259" key="9">
    <source>
        <dbReference type="SMART" id="SM00852"/>
    </source>
</evidence>
<evidence type="ECO:0000256" key="7">
    <source>
        <dbReference type="ARBA" id="ARBA00055616"/>
    </source>
</evidence>
<comment type="function">
    <text evidence="7">May be involved in the biosynthesis of molybdopterin. Can bind GTP and has low GTPase activity. Can bind MPT, but has no MPT adenylyl transferase activity.</text>
</comment>
<evidence type="ECO:0000256" key="4">
    <source>
        <dbReference type="ARBA" id="ARBA00022741"/>
    </source>
</evidence>
<name>A0A3P2EH33_KLEPN</name>
<evidence type="ECO:0000256" key="3">
    <source>
        <dbReference type="ARBA" id="ARBA00015262"/>
    </source>
</evidence>
<evidence type="ECO:0000256" key="1">
    <source>
        <dbReference type="ARBA" id="ARBA00005046"/>
    </source>
</evidence>
<keyword evidence="5" id="KW-0342">GTP-binding</keyword>
<dbReference type="PANTHER" id="PTHR43232:SF2">
    <property type="entry name" value="MOLYBDENUM COFACTOR BIOSYNTHESIS PROTEIN B"/>
    <property type="match status" value="1"/>
</dbReference>
<feature type="domain" description="MoaB/Mog" evidence="9">
    <location>
        <begin position="25"/>
        <end position="169"/>
    </location>
</feature>
<dbReference type="FunFam" id="3.40.980.10:FF:000003">
    <property type="entry name" value="Molybdenum cofactor biosynthesis protein B"/>
    <property type="match status" value="1"/>
</dbReference>
<dbReference type="NCBIfam" id="TIGR00177">
    <property type="entry name" value="molyb_syn"/>
    <property type="match status" value="1"/>
</dbReference>
<dbReference type="SUPFAM" id="SSF53218">
    <property type="entry name" value="Molybdenum cofactor biosynthesis proteins"/>
    <property type="match status" value="1"/>
</dbReference>
<comment type="similarity">
    <text evidence="2 8">Belongs to the MoaB/Mog family.</text>
</comment>
<evidence type="ECO:0000256" key="2">
    <source>
        <dbReference type="ARBA" id="ARBA00006112"/>
    </source>
</evidence>
<sequence length="181" mass="20026">MAVNRFRKEHSDERASAEFIPTRIAILTVSSRRGEEDDTSGHWLREAAQEAGHQVVEKAIVKENRYAIRAQVSAWIASDNVQVVLITGGTGFTDGDQAPEALLPLFDREVEGFGEVFRMLSFEEIGTSTLQSRAVAGVANRTLIFAMPGSTKACRTAWDNIIAPQLDARTRPCNFIPHLKK</sequence>
<evidence type="ECO:0000313" key="11">
    <source>
        <dbReference type="Proteomes" id="UP000272440"/>
    </source>
</evidence>
<dbReference type="PROSITE" id="PS01078">
    <property type="entry name" value="MOCF_BIOSYNTHESIS_1"/>
    <property type="match status" value="1"/>
</dbReference>
<dbReference type="PANTHER" id="PTHR43232">
    <property type="entry name" value="MOLYBDENUM COFACTOR BIOSYNTHESIS PROTEIN B"/>
    <property type="match status" value="1"/>
</dbReference>
<dbReference type="EMBL" id="RCZY01000002">
    <property type="protein sequence ID" value="RRE43305.1"/>
    <property type="molecule type" value="Genomic_DNA"/>
</dbReference>
<dbReference type="AlphaFoldDB" id="A0A3P2EH33"/>
<dbReference type="GO" id="GO:0005525">
    <property type="term" value="F:GTP binding"/>
    <property type="evidence" value="ECO:0007669"/>
    <property type="project" value="UniProtKB-KW"/>
</dbReference>
<dbReference type="SMART" id="SM00852">
    <property type="entry name" value="MoCF_biosynth"/>
    <property type="match status" value="1"/>
</dbReference>
<evidence type="ECO:0000256" key="5">
    <source>
        <dbReference type="ARBA" id="ARBA00023134"/>
    </source>
</evidence>